<proteinExistence type="predicted"/>
<evidence type="ECO:0000313" key="2">
    <source>
        <dbReference type="EMBL" id="KAF2440135.1"/>
    </source>
</evidence>
<feature type="compositionally biased region" description="Basic and acidic residues" evidence="1">
    <location>
        <begin position="126"/>
        <end position="148"/>
    </location>
</feature>
<gene>
    <name evidence="2" type="ORF">P171DRAFT_489911</name>
</gene>
<feature type="compositionally biased region" description="Basic and acidic residues" evidence="1">
    <location>
        <begin position="159"/>
        <end position="175"/>
    </location>
</feature>
<sequence length="199" mass="21441">MADKTRRNPMDPNENDRIASNQDQPSAAVGAPPVLSHYSDSAQGASAHATGRSNAPSGVGTRAPAVGNNPDGGNAPHSTNRYVPPHAGNARQMGTAPSSHLPPSTLPISNTPTPNARPASTLFHSQEQEKEKPSRLPERPPAEKHEQVRLGFKQPVHLQRLEKASQKHPRTMEYDEEDRILLEGLARREREDGDGGGLV</sequence>
<evidence type="ECO:0000313" key="3">
    <source>
        <dbReference type="Proteomes" id="UP000799764"/>
    </source>
</evidence>
<protein>
    <submittedName>
        <fullName evidence="2">Uncharacterized protein</fullName>
    </submittedName>
</protein>
<reference evidence="2" key="1">
    <citation type="journal article" date="2020" name="Stud. Mycol.">
        <title>101 Dothideomycetes genomes: a test case for predicting lifestyles and emergence of pathogens.</title>
        <authorList>
            <person name="Haridas S."/>
            <person name="Albert R."/>
            <person name="Binder M."/>
            <person name="Bloem J."/>
            <person name="Labutti K."/>
            <person name="Salamov A."/>
            <person name="Andreopoulos B."/>
            <person name="Baker S."/>
            <person name="Barry K."/>
            <person name="Bills G."/>
            <person name="Bluhm B."/>
            <person name="Cannon C."/>
            <person name="Castanera R."/>
            <person name="Culley D."/>
            <person name="Daum C."/>
            <person name="Ezra D."/>
            <person name="Gonzalez J."/>
            <person name="Henrissat B."/>
            <person name="Kuo A."/>
            <person name="Liang C."/>
            <person name="Lipzen A."/>
            <person name="Lutzoni F."/>
            <person name="Magnuson J."/>
            <person name="Mondo S."/>
            <person name="Nolan M."/>
            <person name="Ohm R."/>
            <person name="Pangilinan J."/>
            <person name="Park H.-J."/>
            <person name="Ramirez L."/>
            <person name="Alfaro M."/>
            <person name="Sun H."/>
            <person name="Tritt A."/>
            <person name="Yoshinaga Y."/>
            <person name="Zwiers L.-H."/>
            <person name="Turgeon B."/>
            <person name="Goodwin S."/>
            <person name="Spatafora J."/>
            <person name="Crous P."/>
            <person name="Grigoriev I."/>
        </authorList>
    </citation>
    <scope>NUCLEOTIDE SEQUENCE</scope>
    <source>
        <strain evidence="2">CBS 690.94</strain>
    </source>
</reference>
<organism evidence="2 3">
    <name type="scientific">Karstenula rhodostoma CBS 690.94</name>
    <dbReference type="NCBI Taxonomy" id="1392251"/>
    <lineage>
        <taxon>Eukaryota</taxon>
        <taxon>Fungi</taxon>
        <taxon>Dikarya</taxon>
        <taxon>Ascomycota</taxon>
        <taxon>Pezizomycotina</taxon>
        <taxon>Dothideomycetes</taxon>
        <taxon>Pleosporomycetidae</taxon>
        <taxon>Pleosporales</taxon>
        <taxon>Massarineae</taxon>
        <taxon>Didymosphaeriaceae</taxon>
        <taxon>Karstenula</taxon>
    </lineage>
</organism>
<comment type="caution">
    <text evidence="2">The sequence shown here is derived from an EMBL/GenBank/DDBJ whole genome shotgun (WGS) entry which is preliminary data.</text>
</comment>
<accession>A0A9P4U7G5</accession>
<feature type="region of interest" description="Disordered" evidence="1">
    <location>
        <begin position="1"/>
        <end position="175"/>
    </location>
</feature>
<dbReference type="AlphaFoldDB" id="A0A9P4U7G5"/>
<feature type="compositionally biased region" description="Basic and acidic residues" evidence="1">
    <location>
        <begin position="1"/>
        <end position="17"/>
    </location>
</feature>
<dbReference type="Proteomes" id="UP000799764">
    <property type="component" value="Unassembled WGS sequence"/>
</dbReference>
<feature type="compositionally biased region" description="Polar residues" evidence="1">
    <location>
        <begin position="95"/>
        <end position="114"/>
    </location>
</feature>
<name>A0A9P4U7G5_9PLEO</name>
<keyword evidence="3" id="KW-1185">Reference proteome</keyword>
<evidence type="ECO:0000256" key="1">
    <source>
        <dbReference type="SAM" id="MobiDB-lite"/>
    </source>
</evidence>
<dbReference type="EMBL" id="MU001508">
    <property type="protein sequence ID" value="KAF2440135.1"/>
    <property type="molecule type" value="Genomic_DNA"/>
</dbReference>